<evidence type="ECO:0000256" key="6">
    <source>
        <dbReference type="SAM" id="MobiDB-lite"/>
    </source>
</evidence>
<feature type="compositionally biased region" description="Polar residues" evidence="6">
    <location>
        <begin position="19"/>
        <end position="30"/>
    </location>
</feature>
<organism evidence="8 9">
    <name type="scientific">Anaeramoeba flamelloides</name>
    <dbReference type="NCBI Taxonomy" id="1746091"/>
    <lineage>
        <taxon>Eukaryota</taxon>
        <taxon>Metamonada</taxon>
        <taxon>Anaeramoebidae</taxon>
        <taxon>Anaeramoeba</taxon>
    </lineage>
</organism>
<dbReference type="Pfam" id="PF02893">
    <property type="entry name" value="GRAM"/>
    <property type="match status" value="1"/>
</dbReference>
<dbReference type="PANTHER" id="PTHR10807">
    <property type="entry name" value="MYOTUBULARIN-RELATED"/>
    <property type="match status" value="1"/>
</dbReference>
<dbReference type="SMART" id="SM00404">
    <property type="entry name" value="PTPc_motif"/>
    <property type="match status" value="1"/>
</dbReference>
<sequence length="756" mass="89360">MSKRHKSPIPKSFKINLRQVPTSKQRNTSPLLLRANLNTHQEEQQKKQKRNKTTTNKDKTKKNLKNQYQNQNQNQNQTRISTINKKTKDLKNKKEKDKEKEKNENQNTFTNLSDEEIFDAQLEGISIGSQSSSESDLSGSDSSSDLENEIKETKLISNEFFNENNNQKSKNELELLDGEIYIHKEDNVKFLMNENSTHPIPGVLMLTNYRLFFNPYEFSLFIKSYQQRVEIYLGTIQKIIKFGGSKKSRGELSYGIEIVSKEFRDYKFYFLKKGHRRRTMYNQILKYAFQPIKKCYSILHKKNNNMCIDSGWEIYYPFFEFKRQGLFENAKWTISDSNEKWKICPTYPRELPVPSTITLKDLHAISKFRSKGRLPVLSYYYRKNLTTITRSSQPRVGLTRSRCVEDEKLLKEISATTEKDQLLILDCRPKKNALANMGRHGGFEILSNYGNCTLEFLGIENIHAMRDSLSQLKTLVNQSMDDGKKWLSGLEDTMWIFHIQKILEGSIQIVDSLHNKAISVLVHCSDGWDRTAQTCSLSQIMLDPYFRTIRGFEILIIKEWLGYGHKFHQRIGHFNKHSKDTQRSPVFLQFIDCVYQIFRQFPAAFQFNEDFLIFILEHLFSLRFGTFFYNSNRERIENDINRKTYSLWTHINENKDIFTNPNYKKMDKIITPSISTRSLAFWENYYMKSFLPLKTRRKRIGRHITKNSKKGLSELIYEKEQNKLRLLKQNKELKLKIEKLRKEEKNLKKLVFSKKK</sequence>
<dbReference type="InterPro" id="IPR010569">
    <property type="entry name" value="Myotubularin-like_Pase_dom"/>
</dbReference>
<protein>
    <recommendedName>
        <fullName evidence="3">phosphatidylinositol-3,5-bisphosphate 3-phosphatase</fullName>
        <ecNumber evidence="3">3.1.3.95</ecNumber>
    </recommendedName>
</protein>
<dbReference type="InterPro" id="IPR004182">
    <property type="entry name" value="GRAM"/>
</dbReference>
<dbReference type="EC" id="3.1.3.95" evidence="3"/>
<evidence type="ECO:0000256" key="5">
    <source>
        <dbReference type="SAM" id="Coils"/>
    </source>
</evidence>
<name>A0ABQ8X2R3_9EUKA</name>
<keyword evidence="5" id="KW-0175">Coiled coil</keyword>
<comment type="subcellular location">
    <subcellularLocation>
        <location evidence="1">Endomembrane system</location>
        <topology evidence="1">Peripheral membrane protein</topology>
    </subcellularLocation>
</comment>
<dbReference type="InterPro" id="IPR030564">
    <property type="entry name" value="Myotubularin"/>
</dbReference>
<feature type="compositionally biased region" description="Low complexity" evidence="6">
    <location>
        <begin position="65"/>
        <end position="77"/>
    </location>
</feature>
<dbReference type="EMBL" id="JAOAOG010000339">
    <property type="protein sequence ID" value="KAJ6226883.1"/>
    <property type="molecule type" value="Genomic_DNA"/>
</dbReference>
<proteinExistence type="inferred from homology"/>
<evidence type="ECO:0000256" key="3">
    <source>
        <dbReference type="ARBA" id="ARBA00012903"/>
    </source>
</evidence>
<dbReference type="PANTHER" id="PTHR10807:SF128">
    <property type="entry name" value="PHOSPHATIDYLINOSITOL-3,5-BISPHOSPHATE 3-PHOSPHATASE"/>
    <property type="match status" value="1"/>
</dbReference>
<evidence type="ECO:0000256" key="1">
    <source>
        <dbReference type="ARBA" id="ARBA00004184"/>
    </source>
</evidence>
<dbReference type="InterPro" id="IPR011993">
    <property type="entry name" value="PH-like_dom_sf"/>
</dbReference>
<dbReference type="SUPFAM" id="SSF50729">
    <property type="entry name" value="PH domain-like"/>
    <property type="match status" value="1"/>
</dbReference>
<feature type="coiled-coil region" evidence="5">
    <location>
        <begin position="723"/>
        <end position="750"/>
    </location>
</feature>
<dbReference type="Proteomes" id="UP001150062">
    <property type="component" value="Unassembled WGS sequence"/>
</dbReference>
<feature type="compositionally biased region" description="Basic and acidic residues" evidence="6">
    <location>
        <begin position="86"/>
        <end position="104"/>
    </location>
</feature>
<comment type="similarity">
    <text evidence="2">Belongs to the protein-tyrosine phosphatase family. Non-receptor class myotubularin subfamily.</text>
</comment>
<evidence type="ECO:0000256" key="4">
    <source>
        <dbReference type="ARBA" id="ARBA00023098"/>
    </source>
</evidence>
<dbReference type="Pfam" id="PF06602">
    <property type="entry name" value="Myotub-related"/>
    <property type="match status" value="1"/>
</dbReference>
<feature type="region of interest" description="Disordered" evidence="6">
    <location>
        <begin position="1"/>
        <end position="114"/>
    </location>
</feature>
<evidence type="ECO:0000259" key="7">
    <source>
        <dbReference type="PROSITE" id="PS51339"/>
    </source>
</evidence>
<dbReference type="InterPro" id="IPR029021">
    <property type="entry name" value="Prot-tyrosine_phosphatase-like"/>
</dbReference>
<dbReference type="PROSITE" id="PS00383">
    <property type="entry name" value="TYR_PHOSPHATASE_1"/>
    <property type="match status" value="1"/>
</dbReference>
<evidence type="ECO:0000313" key="9">
    <source>
        <dbReference type="Proteomes" id="UP001150062"/>
    </source>
</evidence>
<dbReference type="SUPFAM" id="SSF52799">
    <property type="entry name" value="(Phosphotyrosine protein) phosphatases II"/>
    <property type="match status" value="1"/>
</dbReference>
<comment type="caution">
    <text evidence="8">The sequence shown here is derived from an EMBL/GenBank/DDBJ whole genome shotgun (WGS) entry which is preliminary data.</text>
</comment>
<keyword evidence="4" id="KW-0443">Lipid metabolism</keyword>
<dbReference type="Gene3D" id="2.30.29.30">
    <property type="entry name" value="Pleckstrin-homology domain (PH domain)/Phosphotyrosine-binding domain (PTB)"/>
    <property type="match status" value="1"/>
</dbReference>
<evidence type="ECO:0000313" key="8">
    <source>
        <dbReference type="EMBL" id="KAJ6226883.1"/>
    </source>
</evidence>
<dbReference type="InterPro" id="IPR016130">
    <property type="entry name" value="Tyr_Pase_AS"/>
</dbReference>
<dbReference type="PROSITE" id="PS51339">
    <property type="entry name" value="PPASE_MYOTUBULARIN"/>
    <property type="match status" value="1"/>
</dbReference>
<dbReference type="InterPro" id="IPR003595">
    <property type="entry name" value="Tyr_Pase_cat"/>
</dbReference>
<evidence type="ECO:0000256" key="2">
    <source>
        <dbReference type="ARBA" id="ARBA00007471"/>
    </source>
</evidence>
<gene>
    <name evidence="8" type="ORF">M0813_10420</name>
</gene>
<feature type="domain" description="Myotubularin phosphatase" evidence="7">
    <location>
        <begin position="311"/>
        <end position="686"/>
    </location>
</feature>
<accession>A0ABQ8X2R3</accession>
<reference evidence="8" key="1">
    <citation type="submission" date="2022-08" db="EMBL/GenBank/DDBJ databases">
        <title>Novel sulfate-reducing endosymbionts in the free-living metamonad Anaeramoeba.</title>
        <authorList>
            <person name="Jerlstrom-Hultqvist J."/>
            <person name="Cepicka I."/>
            <person name="Gallot-Lavallee L."/>
            <person name="Salas-Leiva D."/>
            <person name="Curtis B.A."/>
            <person name="Zahonova K."/>
            <person name="Pipaliya S."/>
            <person name="Dacks J."/>
            <person name="Roger A.J."/>
        </authorList>
    </citation>
    <scope>NUCLEOTIDE SEQUENCE</scope>
    <source>
        <strain evidence="8">Schooner1</strain>
    </source>
</reference>
<keyword evidence="9" id="KW-1185">Reference proteome</keyword>